<dbReference type="GO" id="GO:0005524">
    <property type="term" value="F:ATP binding"/>
    <property type="evidence" value="ECO:0007669"/>
    <property type="project" value="UniProtKB-KW"/>
</dbReference>
<name>A0AAD8GJW5_ACIOX</name>
<evidence type="ECO:0000256" key="12">
    <source>
        <dbReference type="ARBA" id="ARBA00023125"/>
    </source>
</evidence>
<comment type="function">
    <text evidence="16">DNA helicase that possesses intrinsic ATP-dependent nucleosome-remodeling activity and is both required for DNA repair and heterochromatin organization. Promotes DNA end resection of double-strand breaks (DSBs) following DNA damage: probably acts by weakening histone DNA interactions in nucleosomes flanking DSBs. Required for the restoration of heterochromatin organization after replication.</text>
</comment>
<feature type="region of interest" description="Disordered" evidence="17">
    <location>
        <begin position="15"/>
        <end position="104"/>
    </location>
</feature>
<evidence type="ECO:0000256" key="2">
    <source>
        <dbReference type="ARBA" id="ARBA00004286"/>
    </source>
</evidence>
<dbReference type="GO" id="GO:0003678">
    <property type="term" value="F:DNA helicase activity"/>
    <property type="evidence" value="ECO:0007669"/>
    <property type="project" value="UniProtKB-EC"/>
</dbReference>
<reference evidence="21" key="1">
    <citation type="submission" date="2022-02" db="EMBL/GenBank/DDBJ databases">
        <title>Atlantic sturgeon de novo genome assembly.</title>
        <authorList>
            <person name="Stock M."/>
            <person name="Klopp C."/>
            <person name="Guiguen Y."/>
            <person name="Cabau C."/>
            <person name="Parinello H."/>
            <person name="Santidrian Yebra-Pimentel E."/>
            <person name="Kuhl H."/>
            <person name="Dirks R.P."/>
            <person name="Guessner J."/>
            <person name="Wuertz S."/>
            <person name="Du K."/>
            <person name="Schartl M."/>
        </authorList>
    </citation>
    <scope>NUCLEOTIDE SEQUENCE</scope>
    <source>
        <strain evidence="21">STURGEONOMICS-FGT-2020</strain>
        <tissue evidence="21">Whole blood</tissue>
    </source>
</reference>
<dbReference type="EMBL" id="JAGXEW010000001">
    <property type="protein sequence ID" value="KAK1175997.1"/>
    <property type="molecule type" value="Genomic_DNA"/>
</dbReference>
<dbReference type="CDD" id="cd17998">
    <property type="entry name" value="DEXHc_SMARCAD1"/>
    <property type="match status" value="1"/>
</dbReference>
<dbReference type="InterPro" id="IPR049730">
    <property type="entry name" value="SNF2/RAD54-like_C"/>
</dbReference>
<keyword evidence="6" id="KW-0547">Nucleotide-binding</keyword>
<feature type="compositionally biased region" description="Polar residues" evidence="17">
    <location>
        <begin position="256"/>
        <end position="270"/>
    </location>
</feature>
<dbReference type="GO" id="GO:0003677">
    <property type="term" value="F:DNA binding"/>
    <property type="evidence" value="ECO:0007669"/>
    <property type="project" value="UniProtKB-KW"/>
</dbReference>
<dbReference type="GO" id="GO:0006325">
    <property type="term" value="P:chromatin organization"/>
    <property type="evidence" value="ECO:0007669"/>
    <property type="project" value="UniProtKB-KW"/>
</dbReference>
<feature type="domain" description="Helicase ATP-binding" evidence="19">
    <location>
        <begin position="445"/>
        <end position="613"/>
    </location>
</feature>
<keyword evidence="13" id="KW-0234">DNA repair</keyword>
<sequence>MSFKYNLDRFRFAKNMKRNESPVSEDFRSESPDSEKENKTVTVVPETPEPKQPPHFKRIKVIQISDSDSDSESEDIQKRNFTWKKTTYNKNSEDDSDEEQSTDEQFQKLKEMFPHKDDSKLLEALRSTSTLDGAVAFCLVLFGNEENVRKRKKDDSTKSSSQDSDIIQANKKKKDASVSDTEESSDAGAVEEWENREAVLKKLNNRFPNLDKEELREVLEEHNWSFDVALEVLLLFSNTDDISPEGKMKIDEASRSRSPANAKTGTQGLNGYSRPKGENRSKHTRCQDSDSEAEESIDSDYGKNSDEDTHSSDEELEEELKIKILSFLQDASLDELALISGCSLKKAQKIVELRPFKRWEDLFKKFTKTNGLSEDLIWGSKDVLGERVVILKLMTRCENISKKMTKAVTKVTSGDKSLGTISQPSILSERLQLKPYQLIGLNWLTLLHKNKLSGILADEMGLGKTVQAISFLANLYQDGDEGPHLITVPASTLDNWVRELKQWCPTLKVLVYCGSVQDRKYLRYNILNKTVDFNIIVSTYSLTISNADDRSLFRRLKLHYAIFDEGHMLKNMSSLRYKQLMTINADYRLLLTGTPLQNNLLELMSLLNFIMPNMFSSSTSEISKMFSTKSSDEQSTFEHERIAHAKQIMKPFILRRVKSEVLKQLPPKEEQIEYCPMSEKQEQFYTSIFEQLKKSVNGEKKKMCNVMMQLRKMANHPLLHRQYYTEGKLRLMSKLMLQEPTHYDANAELIFEDMEVLSDFELHGLCKQYTSISRFQLDIEVLLDSGKFRVLKDLLVKLHAKGDRVVLFSQFTMMLDIVEILLKHLNHRYVRLDGSTPMADRIHLIDDYNTDLDIFVFLLSTKAGGLGINLTSANVVILHDIDCNPYNDKQAEDRCHRVGQTKSVKVVKLISKGTIEDCMLKINHKKLKLEKDMTAADAGKEGSIPEDLATLIKATLGL</sequence>
<evidence type="ECO:0000256" key="6">
    <source>
        <dbReference type="ARBA" id="ARBA00022741"/>
    </source>
</evidence>
<proteinExistence type="inferred from homology"/>
<comment type="catalytic activity">
    <reaction evidence="15">
        <text>ATP + H2O = ADP + phosphate + H(+)</text>
        <dbReference type="Rhea" id="RHEA:13065"/>
        <dbReference type="ChEBI" id="CHEBI:15377"/>
        <dbReference type="ChEBI" id="CHEBI:15378"/>
        <dbReference type="ChEBI" id="CHEBI:30616"/>
        <dbReference type="ChEBI" id="CHEBI:43474"/>
        <dbReference type="ChEBI" id="CHEBI:456216"/>
        <dbReference type="EC" id="3.6.4.12"/>
    </reaction>
    <physiologicalReaction direction="left-to-right" evidence="15">
        <dbReference type="Rhea" id="RHEA:13066"/>
    </physiologicalReaction>
</comment>
<dbReference type="InterPro" id="IPR027417">
    <property type="entry name" value="P-loop_NTPase"/>
</dbReference>
<dbReference type="PROSITE" id="PS51140">
    <property type="entry name" value="CUE"/>
    <property type="match status" value="2"/>
</dbReference>
<feature type="domain" description="Helicase C-terminal" evidence="20">
    <location>
        <begin position="790"/>
        <end position="952"/>
    </location>
</feature>
<comment type="similarity">
    <text evidence="3">Belongs to the SNF2/RAD54 helicase family.</text>
</comment>
<dbReference type="GO" id="GO:0005634">
    <property type="term" value="C:nucleus"/>
    <property type="evidence" value="ECO:0007669"/>
    <property type="project" value="UniProtKB-SubCell"/>
</dbReference>
<feature type="compositionally biased region" description="Polar residues" evidence="17">
    <location>
        <begin position="79"/>
        <end position="90"/>
    </location>
</feature>
<evidence type="ECO:0000256" key="16">
    <source>
        <dbReference type="ARBA" id="ARBA00059123"/>
    </source>
</evidence>
<dbReference type="GO" id="GO:0006281">
    <property type="term" value="P:DNA repair"/>
    <property type="evidence" value="ECO:0007669"/>
    <property type="project" value="UniProtKB-KW"/>
</dbReference>
<feature type="compositionally biased region" description="Acidic residues" evidence="17">
    <location>
        <begin position="180"/>
        <end position="190"/>
    </location>
</feature>
<evidence type="ECO:0000256" key="3">
    <source>
        <dbReference type="ARBA" id="ARBA00007025"/>
    </source>
</evidence>
<comment type="caution">
    <text evidence="21">The sequence shown here is derived from an EMBL/GenBank/DDBJ whole genome shotgun (WGS) entry which is preliminary data.</text>
</comment>
<feature type="compositionally biased region" description="Basic and acidic residues" evidence="17">
    <location>
        <begin position="15"/>
        <end position="39"/>
    </location>
</feature>
<dbReference type="GO" id="GO:0005694">
    <property type="term" value="C:chromosome"/>
    <property type="evidence" value="ECO:0007669"/>
    <property type="project" value="UniProtKB-SubCell"/>
</dbReference>
<feature type="region of interest" description="Disordered" evidence="17">
    <location>
        <begin position="243"/>
        <end position="315"/>
    </location>
</feature>
<evidence type="ECO:0000256" key="13">
    <source>
        <dbReference type="ARBA" id="ARBA00023204"/>
    </source>
</evidence>
<dbReference type="SUPFAM" id="SSF46934">
    <property type="entry name" value="UBA-like"/>
    <property type="match status" value="1"/>
</dbReference>
<comment type="subcellular location">
    <subcellularLocation>
        <location evidence="2">Chromosome</location>
    </subcellularLocation>
    <subcellularLocation>
        <location evidence="1">Nucleus</location>
    </subcellularLocation>
</comment>
<feature type="compositionally biased region" description="Basic and acidic residues" evidence="17">
    <location>
        <begin position="275"/>
        <end position="288"/>
    </location>
</feature>
<protein>
    <recommendedName>
        <fullName evidence="4">DNA helicase</fullName>
        <ecNumber evidence="4">3.6.4.12</ecNumber>
    </recommendedName>
</protein>
<dbReference type="GO" id="GO:0043130">
    <property type="term" value="F:ubiquitin binding"/>
    <property type="evidence" value="ECO:0007669"/>
    <property type="project" value="InterPro"/>
</dbReference>
<dbReference type="Pfam" id="PF00176">
    <property type="entry name" value="SNF2-rel_dom"/>
    <property type="match status" value="1"/>
</dbReference>
<dbReference type="FunFam" id="3.40.50.10810:FF:000014">
    <property type="entry name" value="SWI/SNF-related matrix-associated actin-dependent regulator of chromatin subfamily A containing DEAD/H box 1"/>
    <property type="match status" value="1"/>
</dbReference>
<feature type="region of interest" description="Disordered" evidence="17">
    <location>
        <begin position="150"/>
        <end position="190"/>
    </location>
</feature>
<dbReference type="Gene3D" id="3.40.50.300">
    <property type="entry name" value="P-loop containing nucleotide triphosphate hydrolases"/>
    <property type="match status" value="1"/>
</dbReference>
<organism evidence="21 22">
    <name type="scientific">Acipenser oxyrinchus oxyrinchus</name>
    <dbReference type="NCBI Taxonomy" id="40147"/>
    <lineage>
        <taxon>Eukaryota</taxon>
        <taxon>Metazoa</taxon>
        <taxon>Chordata</taxon>
        <taxon>Craniata</taxon>
        <taxon>Vertebrata</taxon>
        <taxon>Euteleostomi</taxon>
        <taxon>Actinopterygii</taxon>
        <taxon>Chondrostei</taxon>
        <taxon>Acipenseriformes</taxon>
        <taxon>Acipenseridae</taxon>
        <taxon>Acipenser</taxon>
    </lineage>
</organism>
<dbReference type="InterPro" id="IPR009060">
    <property type="entry name" value="UBA-like_sf"/>
</dbReference>
<dbReference type="InterPro" id="IPR010994">
    <property type="entry name" value="RuvA_2-like"/>
</dbReference>
<evidence type="ECO:0000256" key="8">
    <source>
        <dbReference type="ARBA" id="ARBA00022801"/>
    </source>
</evidence>
<dbReference type="InterPro" id="IPR038718">
    <property type="entry name" value="SNF2-like_sf"/>
</dbReference>
<evidence type="ECO:0000256" key="4">
    <source>
        <dbReference type="ARBA" id="ARBA00012551"/>
    </source>
</evidence>
<feature type="domain" description="CUE" evidence="18">
    <location>
        <begin position="195"/>
        <end position="238"/>
    </location>
</feature>
<evidence type="ECO:0000259" key="18">
    <source>
        <dbReference type="PROSITE" id="PS51140"/>
    </source>
</evidence>
<evidence type="ECO:0000259" key="19">
    <source>
        <dbReference type="PROSITE" id="PS51192"/>
    </source>
</evidence>
<evidence type="ECO:0000256" key="7">
    <source>
        <dbReference type="ARBA" id="ARBA00022763"/>
    </source>
</evidence>
<evidence type="ECO:0000256" key="17">
    <source>
        <dbReference type="SAM" id="MobiDB-lite"/>
    </source>
</evidence>
<keyword evidence="22" id="KW-1185">Reference proteome</keyword>
<evidence type="ECO:0000256" key="11">
    <source>
        <dbReference type="ARBA" id="ARBA00022853"/>
    </source>
</evidence>
<keyword evidence="9" id="KW-0347">Helicase</keyword>
<evidence type="ECO:0000256" key="9">
    <source>
        <dbReference type="ARBA" id="ARBA00022806"/>
    </source>
</evidence>
<dbReference type="Pfam" id="PF02845">
    <property type="entry name" value="CUE"/>
    <property type="match status" value="1"/>
</dbReference>
<feature type="compositionally biased region" description="Basic and acidic residues" evidence="17">
    <location>
        <begin position="244"/>
        <end position="255"/>
    </location>
</feature>
<dbReference type="PROSITE" id="PS51194">
    <property type="entry name" value="HELICASE_CTER"/>
    <property type="match status" value="1"/>
</dbReference>
<dbReference type="SUPFAM" id="SSF52540">
    <property type="entry name" value="P-loop containing nucleoside triphosphate hydrolases"/>
    <property type="match status" value="2"/>
</dbReference>
<dbReference type="FunFam" id="3.40.50.300:FF:000639">
    <property type="entry name" value="SWI/SNF-related matrix-associated actin-dependent regulator of chromatin subfamily A containing DEAD/H box 1 isoform X1"/>
    <property type="match status" value="1"/>
</dbReference>
<dbReference type="InterPro" id="IPR003892">
    <property type="entry name" value="CUE"/>
</dbReference>
<dbReference type="InterPro" id="IPR000330">
    <property type="entry name" value="SNF2_N"/>
</dbReference>
<evidence type="ECO:0000256" key="5">
    <source>
        <dbReference type="ARBA" id="ARBA00022454"/>
    </source>
</evidence>
<dbReference type="SMART" id="SM00490">
    <property type="entry name" value="HELICc"/>
    <property type="match status" value="1"/>
</dbReference>
<evidence type="ECO:0000256" key="14">
    <source>
        <dbReference type="ARBA" id="ARBA00023242"/>
    </source>
</evidence>
<dbReference type="CDD" id="cd14279">
    <property type="entry name" value="CUE"/>
    <property type="match status" value="1"/>
</dbReference>
<feature type="compositionally biased region" description="Basic and acidic residues" evidence="17">
    <location>
        <begin position="300"/>
        <end position="313"/>
    </location>
</feature>
<evidence type="ECO:0000256" key="1">
    <source>
        <dbReference type="ARBA" id="ARBA00004123"/>
    </source>
</evidence>
<dbReference type="CDD" id="cd18793">
    <property type="entry name" value="SF2_C_SNF"/>
    <property type="match status" value="1"/>
</dbReference>
<keyword evidence="12" id="KW-0238">DNA-binding</keyword>
<keyword evidence="11" id="KW-0156">Chromatin regulator</keyword>
<dbReference type="InterPro" id="IPR014001">
    <property type="entry name" value="Helicase_ATP-bd"/>
</dbReference>
<dbReference type="AlphaFoldDB" id="A0AAD8GJW5"/>
<dbReference type="Gene3D" id="3.40.50.10810">
    <property type="entry name" value="Tandem AAA-ATPase domain"/>
    <property type="match status" value="1"/>
</dbReference>
<dbReference type="SUPFAM" id="SSF47781">
    <property type="entry name" value="RuvA domain 2-like"/>
    <property type="match status" value="1"/>
</dbReference>
<keyword evidence="10" id="KW-0067">ATP-binding</keyword>
<evidence type="ECO:0000313" key="22">
    <source>
        <dbReference type="Proteomes" id="UP001230051"/>
    </source>
</evidence>
<evidence type="ECO:0000259" key="20">
    <source>
        <dbReference type="PROSITE" id="PS51194"/>
    </source>
</evidence>
<keyword evidence="14" id="KW-0539">Nucleus</keyword>
<dbReference type="GO" id="GO:0016787">
    <property type="term" value="F:hydrolase activity"/>
    <property type="evidence" value="ECO:0007669"/>
    <property type="project" value="UniProtKB-KW"/>
</dbReference>
<dbReference type="Pfam" id="PF00271">
    <property type="entry name" value="Helicase_C"/>
    <property type="match status" value="1"/>
</dbReference>
<dbReference type="InterPro" id="IPR001650">
    <property type="entry name" value="Helicase_C-like"/>
</dbReference>
<evidence type="ECO:0000256" key="10">
    <source>
        <dbReference type="ARBA" id="ARBA00022840"/>
    </source>
</evidence>
<feature type="domain" description="CUE" evidence="18">
    <location>
        <begin position="101"/>
        <end position="145"/>
    </location>
</feature>
<dbReference type="Proteomes" id="UP001230051">
    <property type="component" value="Unassembled WGS sequence"/>
</dbReference>
<keyword evidence="7" id="KW-0227">DNA damage</keyword>
<evidence type="ECO:0000256" key="15">
    <source>
        <dbReference type="ARBA" id="ARBA00048432"/>
    </source>
</evidence>
<evidence type="ECO:0000313" key="21">
    <source>
        <dbReference type="EMBL" id="KAK1175997.1"/>
    </source>
</evidence>
<dbReference type="EC" id="3.6.4.12" evidence="4"/>
<dbReference type="SMART" id="SM00487">
    <property type="entry name" value="DEXDc"/>
    <property type="match status" value="1"/>
</dbReference>
<dbReference type="PROSITE" id="PS51192">
    <property type="entry name" value="HELICASE_ATP_BIND_1"/>
    <property type="match status" value="1"/>
</dbReference>
<dbReference type="PANTHER" id="PTHR10799">
    <property type="entry name" value="SNF2/RAD54 HELICASE FAMILY"/>
    <property type="match status" value="1"/>
</dbReference>
<accession>A0AAD8GJW5</accession>
<keyword evidence="5" id="KW-0158">Chromosome</keyword>
<keyword evidence="8" id="KW-0378">Hydrolase</keyword>
<gene>
    <name evidence="21" type="primary">smarcad1</name>
    <name evidence="21" type="ORF">AOXY_G765</name>
</gene>
<feature type="compositionally biased region" description="Acidic residues" evidence="17">
    <location>
        <begin position="289"/>
        <end position="298"/>
    </location>
</feature>